<comment type="caution">
    <text evidence="11">The sequence shown here is derived from an EMBL/GenBank/DDBJ whole genome shotgun (WGS) entry which is preliminary data.</text>
</comment>
<feature type="region of interest" description="Disordered" evidence="8">
    <location>
        <begin position="207"/>
        <end position="231"/>
    </location>
</feature>
<dbReference type="PRINTS" id="PR00371">
    <property type="entry name" value="FPNCR"/>
</dbReference>
<dbReference type="GO" id="GO:0050660">
    <property type="term" value="F:flavin adenine dinucleotide binding"/>
    <property type="evidence" value="ECO:0007669"/>
    <property type="project" value="TreeGrafter"/>
</dbReference>
<reference evidence="11" key="1">
    <citation type="journal article" date="2022" name="G3 (Bethesda)">
        <title>High quality genome of the basidiomycete yeast Dioszegia hungarica PDD-24b-2 isolated from cloud water.</title>
        <authorList>
            <person name="Jarrige D."/>
            <person name="Haridas S."/>
            <person name="Bleykasten-Grosshans C."/>
            <person name="Joly M."/>
            <person name="Nadalig T."/>
            <person name="Sancelme M."/>
            <person name="Vuilleumier S."/>
            <person name="Grigoriev I.V."/>
            <person name="Amato P."/>
            <person name="Bringel F."/>
        </authorList>
    </citation>
    <scope>NUCLEOTIDE SEQUENCE</scope>
    <source>
        <strain evidence="11">PDD-24b-2</strain>
    </source>
</reference>
<evidence type="ECO:0000256" key="3">
    <source>
        <dbReference type="ARBA" id="ARBA00022630"/>
    </source>
</evidence>
<dbReference type="InterPro" id="IPR023173">
    <property type="entry name" value="NADPH_Cyt_P450_Rdtase_alpha"/>
</dbReference>
<dbReference type="InterPro" id="IPR001433">
    <property type="entry name" value="OxRdtase_FAD/NAD-bd"/>
</dbReference>
<dbReference type="AlphaFoldDB" id="A0AA38LVF2"/>
<dbReference type="EMBL" id="JAKWFO010000005">
    <property type="protein sequence ID" value="KAI9635654.1"/>
    <property type="molecule type" value="Genomic_DNA"/>
</dbReference>
<dbReference type="FunFam" id="3.40.50.360:FF:000045">
    <property type="entry name" value="NADPH-dependent diflavin oxidoreductase 1"/>
    <property type="match status" value="1"/>
</dbReference>
<keyword evidence="12" id="KW-1185">Reference proteome</keyword>
<keyword evidence="4" id="KW-0288">FMN</keyword>
<dbReference type="GO" id="GO:0016491">
    <property type="term" value="F:oxidoreductase activity"/>
    <property type="evidence" value="ECO:0007669"/>
    <property type="project" value="UniProtKB-KW"/>
</dbReference>
<dbReference type="Gene3D" id="3.40.50.360">
    <property type="match status" value="1"/>
</dbReference>
<comment type="cofactor">
    <cofactor evidence="1">
        <name>FMN</name>
        <dbReference type="ChEBI" id="CHEBI:58210"/>
    </cofactor>
</comment>
<sequence length="644" mass="71706">MASPIASSSSHTLDDEYIDHLLILYASETGASQDTAERVGREVRRRGRRCVVQSMDRYDVMELPHVPLVVFITSTHGRGDPPPTMLPLWTALLRKSLPPDILEGVNFALFGLGDSSYERFAYAGKLLHRRLVALGAEPVLEATYGDERAPDGMEQAFVPWLESLMEGVIPHLLPVPKHANTERTDLSEPIYRMSLLDDETDPTQLARLSLDEEGRPKRNGGSNGDKEGVEGSIAPVRVEDATRGQAHEVLKPDDWVWATLQRKERVTAEGWWQDVRELELELEGSTEAEYLPASIANLQPAMSTEEVDAFLAGQALVDIADRPVSIRSALPDQPMPSHLPPSGHTTTLRRLLTNHLDLRASPRKSFFEWLRRLSGDEREQERLDEFISDPDEIHTYATRPSRSIVETLADFREVRIPLSHILEILPPLRRRQFSIASSSSAHPGRAQLLIAMVEYKTNLKIPRRGLCSSWLQDLPVGARIPIKISAPTLHLPTDPSTPVILVGPGTGVAPMRAFLEERVRQGAASNTTLYFGCRSLSADQYFAAEWEQYRNLGASVRVAASREGAEKVYVQDLIREDKEKICDWIVKSGGHVYICGSSNAMPKSVREALAWCISTEGAGTLDSEEAVAYVEQMFEQGRGGEESW</sequence>
<evidence type="ECO:0000256" key="1">
    <source>
        <dbReference type="ARBA" id="ARBA00001917"/>
    </source>
</evidence>
<evidence type="ECO:0000256" key="8">
    <source>
        <dbReference type="SAM" id="MobiDB-lite"/>
    </source>
</evidence>
<proteinExistence type="predicted"/>
<evidence type="ECO:0000256" key="6">
    <source>
        <dbReference type="ARBA" id="ARBA00022857"/>
    </source>
</evidence>
<comment type="cofactor">
    <cofactor evidence="2">
        <name>FAD</name>
        <dbReference type="ChEBI" id="CHEBI:57692"/>
    </cofactor>
</comment>
<dbReference type="PRINTS" id="PR00369">
    <property type="entry name" value="FLAVODOXIN"/>
</dbReference>
<dbReference type="InterPro" id="IPR008254">
    <property type="entry name" value="Flavodoxin/NO_synth"/>
</dbReference>
<dbReference type="SUPFAM" id="SSF52343">
    <property type="entry name" value="Ferredoxin reductase-like, C-terminal NADP-linked domain"/>
    <property type="match status" value="1"/>
</dbReference>
<dbReference type="PANTHER" id="PTHR19384:SF10">
    <property type="entry name" value="NADPH-DEPENDENT DIFLAVIN OXIDOREDUCTASE 1"/>
    <property type="match status" value="1"/>
</dbReference>
<accession>A0AA38LVF2</accession>
<keyword evidence="5" id="KW-0274">FAD</keyword>
<dbReference type="PANTHER" id="PTHR19384">
    <property type="entry name" value="NITRIC OXIDE SYNTHASE-RELATED"/>
    <property type="match status" value="1"/>
</dbReference>
<dbReference type="GO" id="GO:0005829">
    <property type="term" value="C:cytosol"/>
    <property type="evidence" value="ECO:0007669"/>
    <property type="project" value="TreeGrafter"/>
</dbReference>
<keyword evidence="6" id="KW-0521">NADP</keyword>
<evidence type="ECO:0000256" key="2">
    <source>
        <dbReference type="ARBA" id="ARBA00001974"/>
    </source>
</evidence>
<dbReference type="Gene3D" id="3.40.50.80">
    <property type="entry name" value="Nucleotide-binding domain of ferredoxin-NADP reductase (FNR) module"/>
    <property type="match status" value="1"/>
</dbReference>
<dbReference type="InterPro" id="IPR003097">
    <property type="entry name" value="CysJ-like_FAD-binding"/>
</dbReference>
<dbReference type="GO" id="GO:0010181">
    <property type="term" value="F:FMN binding"/>
    <property type="evidence" value="ECO:0007669"/>
    <property type="project" value="InterPro"/>
</dbReference>
<keyword evidence="3" id="KW-0285">Flavoprotein</keyword>
<dbReference type="InterPro" id="IPR001094">
    <property type="entry name" value="Flavdoxin-like"/>
</dbReference>
<evidence type="ECO:0000256" key="4">
    <source>
        <dbReference type="ARBA" id="ARBA00022643"/>
    </source>
</evidence>
<dbReference type="Proteomes" id="UP001164286">
    <property type="component" value="Unassembled WGS sequence"/>
</dbReference>
<dbReference type="Pfam" id="PF00258">
    <property type="entry name" value="Flavodoxin_1"/>
    <property type="match status" value="1"/>
</dbReference>
<dbReference type="InterPro" id="IPR017927">
    <property type="entry name" value="FAD-bd_FR_type"/>
</dbReference>
<evidence type="ECO:0000256" key="7">
    <source>
        <dbReference type="ARBA" id="ARBA00023002"/>
    </source>
</evidence>
<feature type="domain" description="Flavodoxin-like" evidence="9">
    <location>
        <begin position="21"/>
        <end position="165"/>
    </location>
</feature>
<dbReference type="Pfam" id="PF00175">
    <property type="entry name" value="NAD_binding_1"/>
    <property type="match status" value="1"/>
</dbReference>
<dbReference type="PROSITE" id="PS51384">
    <property type="entry name" value="FAD_FR"/>
    <property type="match status" value="1"/>
</dbReference>
<dbReference type="PROSITE" id="PS50902">
    <property type="entry name" value="FLAVODOXIN_LIKE"/>
    <property type="match status" value="1"/>
</dbReference>
<gene>
    <name evidence="11" type="ORF">MKK02DRAFT_27069</name>
</gene>
<feature type="domain" description="FAD-binding FR-type" evidence="10">
    <location>
        <begin position="253"/>
        <end position="492"/>
    </location>
</feature>
<dbReference type="GeneID" id="77726502"/>
<name>A0AA38LVF2_9TREE</name>
<dbReference type="SUPFAM" id="SSF52218">
    <property type="entry name" value="Flavoproteins"/>
    <property type="match status" value="1"/>
</dbReference>
<keyword evidence="7" id="KW-0560">Oxidoreductase</keyword>
<dbReference type="Pfam" id="PF00667">
    <property type="entry name" value="FAD_binding_1"/>
    <property type="match status" value="1"/>
</dbReference>
<dbReference type="Gene3D" id="2.40.30.10">
    <property type="entry name" value="Translation factors"/>
    <property type="match status" value="1"/>
</dbReference>
<dbReference type="RefSeq" id="XP_052945431.1">
    <property type="nucleotide sequence ID" value="XM_053087301.1"/>
</dbReference>
<evidence type="ECO:0000259" key="10">
    <source>
        <dbReference type="PROSITE" id="PS51384"/>
    </source>
</evidence>
<protein>
    <recommendedName>
        <fullName evidence="13">NADPH-dependent FMN and FAD-containing oxidoreductase</fullName>
    </recommendedName>
</protein>
<dbReference type="SUPFAM" id="SSF63380">
    <property type="entry name" value="Riboflavin synthase domain-like"/>
    <property type="match status" value="1"/>
</dbReference>
<evidence type="ECO:0000313" key="11">
    <source>
        <dbReference type="EMBL" id="KAI9635654.1"/>
    </source>
</evidence>
<evidence type="ECO:0000256" key="5">
    <source>
        <dbReference type="ARBA" id="ARBA00022827"/>
    </source>
</evidence>
<dbReference type="InterPro" id="IPR029039">
    <property type="entry name" value="Flavoprotein-like_sf"/>
</dbReference>
<dbReference type="InterPro" id="IPR001709">
    <property type="entry name" value="Flavoprot_Pyr_Nucl_cyt_Rdtase"/>
</dbReference>
<dbReference type="InterPro" id="IPR039261">
    <property type="entry name" value="FNR_nucleotide-bd"/>
</dbReference>
<evidence type="ECO:0000313" key="12">
    <source>
        <dbReference type="Proteomes" id="UP001164286"/>
    </source>
</evidence>
<organism evidence="11 12">
    <name type="scientific">Dioszegia hungarica</name>
    <dbReference type="NCBI Taxonomy" id="4972"/>
    <lineage>
        <taxon>Eukaryota</taxon>
        <taxon>Fungi</taxon>
        <taxon>Dikarya</taxon>
        <taxon>Basidiomycota</taxon>
        <taxon>Agaricomycotina</taxon>
        <taxon>Tremellomycetes</taxon>
        <taxon>Tremellales</taxon>
        <taxon>Bulleribasidiaceae</taxon>
        <taxon>Dioszegia</taxon>
    </lineage>
</organism>
<dbReference type="InterPro" id="IPR017938">
    <property type="entry name" value="Riboflavin_synthase-like_b-brl"/>
</dbReference>
<evidence type="ECO:0000259" key="9">
    <source>
        <dbReference type="PROSITE" id="PS50902"/>
    </source>
</evidence>
<dbReference type="Gene3D" id="1.20.990.10">
    <property type="entry name" value="NADPH-cytochrome p450 Reductase, Chain A, domain 3"/>
    <property type="match status" value="1"/>
</dbReference>
<evidence type="ECO:0008006" key="13">
    <source>
        <dbReference type="Google" id="ProtNLM"/>
    </source>
</evidence>